<feature type="region of interest" description="Disordered" evidence="9">
    <location>
        <begin position="215"/>
        <end position="266"/>
    </location>
</feature>
<dbReference type="Proteomes" id="UP000007305">
    <property type="component" value="Chromosome 2"/>
</dbReference>
<evidence type="ECO:0000256" key="9">
    <source>
        <dbReference type="SAM" id="MobiDB-lite"/>
    </source>
</evidence>
<reference evidence="11" key="3">
    <citation type="submission" date="2021-05" db="UniProtKB">
        <authorList>
            <consortium name="EnsemblPlants"/>
        </authorList>
    </citation>
    <scope>IDENTIFICATION</scope>
    <source>
        <strain evidence="11">cv. B73</strain>
    </source>
</reference>
<dbReference type="Pfam" id="PF03547">
    <property type="entry name" value="Mem_trans"/>
    <property type="match status" value="1"/>
</dbReference>
<evidence type="ECO:0000313" key="12">
    <source>
        <dbReference type="Proteomes" id="UP000007305"/>
    </source>
</evidence>
<feature type="transmembrane region" description="Helical" evidence="10">
    <location>
        <begin position="402"/>
        <end position="422"/>
    </location>
</feature>
<organism evidence="11 12">
    <name type="scientific">Zea mays</name>
    <name type="common">Maize</name>
    <dbReference type="NCBI Taxonomy" id="4577"/>
    <lineage>
        <taxon>Eukaryota</taxon>
        <taxon>Viridiplantae</taxon>
        <taxon>Streptophyta</taxon>
        <taxon>Embryophyta</taxon>
        <taxon>Tracheophyta</taxon>
        <taxon>Spermatophyta</taxon>
        <taxon>Magnoliopsida</taxon>
        <taxon>Liliopsida</taxon>
        <taxon>Poales</taxon>
        <taxon>Poaceae</taxon>
        <taxon>PACMAD clade</taxon>
        <taxon>Panicoideae</taxon>
        <taxon>Andropogonodae</taxon>
        <taxon>Andropogoneae</taxon>
        <taxon>Tripsacinae</taxon>
        <taxon>Zea</taxon>
    </lineage>
</organism>
<dbReference type="InterPro" id="IPR004776">
    <property type="entry name" value="Mem_transp_PIN-like"/>
</dbReference>
<evidence type="ECO:0000256" key="3">
    <source>
        <dbReference type="ARBA" id="ARBA00022692"/>
    </source>
</evidence>
<protein>
    <recommendedName>
        <fullName evidence="13">Protein PIN-LIKES 7</fullName>
    </recommendedName>
</protein>
<accession>A0A804MTU7</accession>
<keyword evidence="2" id="KW-0813">Transport</keyword>
<comment type="function">
    <text evidence="7">Involved in cellular auxin homeostasis by regulating auxin metabolism. Regulates intracellular auxin accumulation at the endoplasmic reticulum and thus auxin availability for nuclear auxin signaling.</text>
</comment>
<comment type="subcellular location">
    <subcellularLocation>
        <location evidence="1">Endoplasmic reticulum membrane</location>
        <topology evidence="1">Multi-pass membrane protein</topology>
    </subcellularLocation>
</comment>
<evidence type="ECO:0000313" key="11">
    <source>
        <dbReference type="EnsemblPlants" id="Zm00001eb110990_P001"/>
    </source>
</evidence>
<comment type="similarity">
    <text evidence="8">Belongs to the auxin efflux carrier (TC 2.A.69.2) family.</text>
</comment>
<sequence length="462" mass="49798">MPATASGGARPEEVLPAPTVSASASSCMGTRAEELTARLAAAGPSPGAGAGGEEVEHERVRALREIKNQIIENRTKKLLYLRLGAVPAVVSALADPGASPAALVQAAAAAGIFACGVEDCARRAGRRHYGAPHSAPRSPRREGNLGNLLLIIVPTVCDEDGNPFGDDSSTCRSRSLSYLSLSMALGCLFIWTHTYSLMQKSGKLYNKMQSKSIQCPADSDEEHEHAKEDGPAGCADEEAPLPTSVKPREHEHGEEEEHQMEAPPLSCESEVADKGFWTKLKDAIHQFIEELMAPRTISAIIGFVVGLVPWLKSLIVGDGAPLKVIQDSLQLMGDGTIPCITLILGGNLTQGLRKSGLKRAVIVAIMCVRFVLLPLIGIAVSAPRYASLTKMKKIEWNNRGMSTVHAIFITMMSVYLGTPWVVRTEDCLLVEPLCKPPKQIYCTPRQLVPPTRLKIWALYLLD</sequence>
<evidence type="ECO:0000256" key="8">
    <source>
        <dbReference type="ARBA" id="ARBA00025752"/>
    </source>
</evidence>
<dbReference type="InterPro" id="IPR045033">
    <property type="entry name" value="PILS1/3/4/5/7"/>
</dbReference>
<proteinExistence type="inferred from homology"/>
<evidence type="ECO:0000256" key="7">
    <source>
        <dbReference type="ARBA" id="ARBA00025100"/>
    </source>
</evidence>
<reference evidence="11" key="2">
    <citation type="submission" date="2019-07" db="EMBL/GenBank/DDBJ databases">
        <authorList>
            <person name="Seetharam A."/>
            <person name="Woodhouse M."/>
            <person name="Cannon E."/>
        </authorList>
    </citation>
    <scope>NUCLEOTIDE SEQUENCE [LARGE SCALE GENOMIC DNA]</scope>
    <source>
        <strain evidence="11">cv. B73</strain>
    </source>
</reference>
<dbReference type="InParanoid" id="A0A804MTU7"/>
<feature type="transmembrane region" description="Helical" evidence="10">
    <location>
        <begin position="360"/>
        <end position="382"/>
    </location>
</feature>
<evidence type="ECO:0000256" key="1">
    <source>
        <dbReference type="ARBA" id="ARBA00004477"/>
    </source>
</evidence>
<dbReference type="Gramene" id="Zm00001eb110990_T001">
    <property type="protein sequence ID" value="Zm00001eb110990_P001"/>
    <property type="gene ID" value="Zm00001eb110990"/>
</dbReference>
<dbReference type="GO" id="GO:0080162">
    <property type="term" value="P:endoplasmic reticulum to cytosol auxin transport"/>
    <property type="evidence" value="ECO:0007669"/>
    <property type="project" value="InterPro"/>
</dbReference>
<feature type="compositionally biased region" description="Basic and acidic residues" evidence="9">
    <location>
        <begin position="246"/>
        <end position="255"/>
    </location>
</feature>
<dbReference type="EnsemblPlants" id="Zm00001eb110990_T001">
    <property type="protein sequence ID" value="Zm00001eb110990_P001"/>
    <property type="gene ID" value="Zm00001eb110990"/>
</dbReference>
<dbReference type="GO" id="GO:0022857">
    <property type="term" value="F:transmembrane transporter activity"/>
    <property type="evidence" value="ECO:0000318"/>
    <property type="project" value="GO_Central"/>
</dbReference>
<reference evidence="12" key="1">
    <citation type="submission" date="2015-12" db="EMBL/GenBank/DDBJ databases">
        <title>Update maize B73 reference genome by single molecule sequencing technologies.</title>
        <authorList>
            <consortium name="Maize Genome Sequencing Project"/>
            <person name="Ware D."/>
        </authorList>
    </citation>
    <scope>NUCLEOTIDE SEQUENCE [LARGE SCALE GENOMIC DNA]</scope>
    <source>
        <strain evidence="12">cv. B73</strain>
    </source>
</reference>
<dbReference type="GO" id="GO:0005789">
    <property type="term" value="C:endoplasmic reticulum membrane"/>
    <property type="evidence" value="ECO:0007669"/>
    <property type="project" value="UniProtKB-SubCell"/>
</dbReference>
<keyword evidence="5 10" id="KW-0472">Membrane</keyword>
<keyword evidence="6" id="KW-0927">Auxin signaling pathway</keyword>
<dbReference type="GO" id="GO:0016020">
    <property type="term" value="C:membrane"/>
    <property type="evidence" value="ECO:0000318"/>
    <property type="project" value="GO_Central"/>
</dbReference>
<keyword evidence="12" id="KW-1185">Reference proteome</keyword>
<dbReference type="PANTHER" id="PTHR31651:SF3">
    <property type="entry name" value="PROTEIN PIN-LIKES 7"/>
    <property type="match status" value="1"/>
</dbReference>
<dbReference type="GO" id="GO:0009734">
    <property type="term" value="P:auxin-activated signaling pathway"/>
    <property type="evidence" value="ECO:0007669"/>
    <property type="project" value="UniProtKB-KW"/>
</dbReference>
<evidence type="ECO:0008006" key="13">
    <source>
        <dbReference type="Google" id="ProtNLM"/>
    </source>
</evidence>
<evidence type="ECO:0000256" key="2">
    <source>
        <dbReference type="ARBA" id="ARBA00022448"/>
    </source>
</evidence>
<feature type="region of interest" description="Disordered" evidence="9">
    <location>
        <begin position="1"/>
        <end position="27"/>
    </location>
</feature>
<evidence type="ECO:0000256" key="10">
    <source>
        <dbReference type="SAM" id="Phobius"/>
    </source>
</evidence>
<dbReference type="AlphaFoldDB" id="A0A804MTU7"/>
<evidence type="ECO:0000256" key="6">
    <source>
        <dbReference type="ARBA" id="ARBA00023294"/>
    </source>
</evidence>
<keyword evidence="4 10" id="KW-1133">Transmembrane helix</keyword>
<evidence type="ECO:0000256" key="5">
    <source>
        <dbReference type="ARBA" id="ARBA00023136"/>
    </source>
</evidence>
<dbReference type="PANTHER" id="PTHR31651">
    <property type="match status" value="1"/>
</dbReference>
<name>A0A804MTU7_MAIZE</name>
<evidence type="ECO:0000256" key="4">
    <source>
        <dbReference type="ARBA" id="ARBA00022989"/>
    </source>
</evidence>
<keyword evidence="3 10" id="KW-0812">Transmembrane</keyword>